<dbReference type="AlphaFoldDB" id="A0A699XNN0"/>
<comment type="caution">
    <text evidence="1">The sequence shown here is derived from an EMBL/GenBank/DDBJ whole genome shotgun (WGS) entry which is preliminary data.</text>
</comment>
<feature type="non-terminal residue" evidence="1">
    <location>
        <position position="1"/>
    </location>
</feature>
<protein>
    <submittedName>
        <fullName evidence="1">Alpha-1,4 glucan phosphorylase L-2 isozyme, chloroplastic/amyloplastic</fullName>
    </submittedName>
</protein>
<accession>A0A699XNN0</accession>
<dbReference type="EMBL" id="BKCJ011893761">
    <property type="protein sequence ID" value="GFD61505.1"/>
    <property type="molecule type" value="Genomic_DNA"/>
</dbReference>
<name>A0A699XNN0_TANCI</name>
<gene>
    <name evidence="1" type="ORF">Tci_933474</name>
</gene>
<reference evidence="1" key="1">
    <citation type="journal article" date="2019" name="Sci. Rep.">
        <title>Draft genome of Tanacetum cinerariifolium, the natural source of mosquito coil.</title>
        <authorList>
            <person name="Yamashiro T."/>
            <person name="Shiraishi A."/>
            <person name="Satake H."/>
            <person name="Nakayama K."/>
        </authorList>
    </citation>
    <scope>NUCLEOTIDE SEQUENCE</scope>
</reference>
<evidence type="ECO:0000313" key="1">
    <source>
        <dbReference type="EMBL" id="GFD61505.1"/>
    </source>
</evidence>
<organism evidence="1">
    <name type="scientific">Tanacetum cinerariifolium</name>
    <name type="common">Dalmatian daisy</name>
    <name type="synonym">Chrysanthemum cinerariifolium</name>
    <dbReference type="NCBI Taxonomy" id="118510"/>
    <lineage>
        <taxon>Eukaryota</taxon>
        <taxon>Viridiplantae</taxon>
        <taxon>Streptophyta</taxon>
        <taxon>Embryophyta</taxon>
        <taxon>Tracheophyta</taxon>
        <taxon>Spermatophyta</taxon>
        <taxon>Magnoliopsida</taxon>
        <taxon>eudicotyledons</taxon>
        <taxon>Gunneridae</taxon>
        <taxon>Pentapetalae</taxon>
        <taxon>asterids</taxon>
        <taxon>campanulids</taxon>
        <taxon>Asterales</taxon>
        <taxon>Asteraceae</taxon>
        <taxon>Asteroideae</taxon>
        <taxon>Anthemideae</taxon>
        <taxon>Anthemidinae</taxon>
        <taxon>Tanacetum</taxon>
    </lineage>
</organism>
<proteinExistence type="predicted"/>
<dbReference type="Gene3D" id="3.40.50.2000">
    <property type="entry name" value="Glycogen Phosphorylase B"/>
    <property type="match status" value="1"/>
</dbReference>
<sequence length="67" mass="7458">ADEEGSKEVIEATNEDDELKVKDTKVLNIIPKVTFEMDPNQPKMVRMANLCIVGGHEVNGLQKSTMK</sequence>